<evidence type="ECO:0000256" key="3">
    <source>
        <dbReference type="ARBA" id="ARBA00022692"/>
    </source>
</evidence>
<protein>
    <submittedName>
        <fullName evidence="8">MFS drug efflux pump</fullName>
    </submittedName>
</protein>
<keyword evidence="2" id="KW-0813">Transport</keyword>
<feature type="transmembrane region" description="Helical" evidence="6">
    <location>
        <begin position="87"/>
        <end position="107"/>
    </location>
</feature>
<evidence type="ECO:0000259" key="7">
    <source>
        <dbReference type="PROSITE" id="PS50850"/>
    </source>
</evidence>
<evidence type="ECO:0000313" key="9">
    <source>
        <dbReference type="Proteomes" id="UP000078397"/>
    </source>
</evidence>
<dbReference type="SUPFAM" id="SSF103473">
    <property type="entry name" value="MFS general substrate transporter"/>
    <property type="match status" value="1"/>
</dbReference>
<feature type="transmembrane region" description="Helical" evidence="6">
    <location>
        <begin position="119"/>
        <end position="141"/>
    </location>
</feature>
<dbReference type="GO" id="GO:0005886">
    <property type="term" value="C:plasma membrane"/>
    <property type="evidence" value="ECO:0007669"/>
    <property type="project" value="TreeGrafter"/>
</dbReference>
<feature type="transmembrane region" description="Helical" evidence="6">
    <location>
        <begin position="147"/>
        <end position="169"/>
    </location>
</feature>
<proteinExistence type="predicted"/>
<feature type="transmembrane region" description="Helical" evidence="6">
    <location>
        <begin position="353"/>
        <end position="373"/>
    </location>
</feature>
<feature type="transmembrane region" description="Helical" evidence="6">
    <location>
        <begin position="328"/>
        <end position="347"/>
    </location>
</feature>
<reference evidence="8 9" key="1">
    <citation type="journal article" date="2016" name="PLoS Pathog.">
        <title>Biosynthesis of antibiotic leucinostatins in bio-control fungus Purpureocillium lilacinum and their inhibition on phytophthora revealed by genome mining.</title>
        <authorList>
            <person name="Wang G."/>
            <person name="Liu Z."/>
            <person name="Lin R."/>
            <person name="Li E."/>
            <person name="Mao Z."/>
            <person name="Ling J."/>
            <person name="Yang Y."/>
            <person name="Yin W.B."/>
            <person name="Xie B."/>
        </authorList>
    </citation>
    <scope>NUCLEOTIDE SEQUENCE [LARGE SCALE GENOMIC DNA]</scope>
    <source>
        <strain evidence="8">170</strain>
    </source>
</reference>
<dbReference type="EMBL" id="LSBJ02000006">
    <property type="protein sequence ID" value="OAQ63194.1"/>
    <property type="molecule type" value="Genomic_DNA"/>
</dbReference>
<sequence length="518" mass="55186">MAFCWTSGQMPPYLYGGIAPIIYGDIGGVDRWVWFITANLIALAAVCPFVGALSDLLGRRYVAMLGSAFIIIGQIICVTAHQMNPFIAGMAISGVGAGINELTSIAGTAEIAPTSQRGVYIAALIMTILPWCPSVMWGQLIAANTHWRYVGVLVIVYTAVGLLTAFFFYKPPPRVNSASLSKKETIARIDVIGGLSSITGIILLVAGILWGGYMYPWTSAHVLAPFIIGIVLIAFFVYWEGWGAKYPMVPRRLGKAPRSLVLIMLIAFISGANFFSVLMLWPTQAYNVYGHDPVAVGLRGLPFGFGVMAGCVITLGLMTWLRGRGIRGLLFGASCVMTAGCGAMAAANRSNENAVYAILLISGLGVGGIVIPTSVITTIICPDDLIATITALTLSVRVIGGAIGYAIYYNVLVQKLTPILIKNVSTAMVIGGIKEPEVIKEAIELTSASLTQVILHLPGVDGNVKLWESIVLAGQNAYAAAYPWVYYCSIAFGGVSIIASLFVEDIAQFMDEHIAVVI</sequence>
<dbReference type="Pfam" id="PF06609">
    <property type="entry name" value="TRI12"/>
    <property type="match status" value="1"/>
</dbReference>
<feature type="transmembrane region" description="Helical" evidence="6">
    <location>
        <begin position="385"/>
        <end position="408"/>
    </location>
</feature>
<dbReference type="FunFam" id="1.20.1250.20:FF:000784">
    <property type="entry name" value="MFS drug efflux pump"/>
    <property type="match status" value="1"/>
</dbReference>
<feature type="transmembrane region" description="Helical" evidence="6">
    <location>
        <begin position="32"/>
        <end position="54"/>
    </location>
</feature>
<organism evidence="8 9">
    <name type="scientific">Pochonia chlamydosporia 170</name>
    <dbReference type="NCBI Taxonomy" id="1380566"/>
    <lineage>
        <taxon>Eukaryota</taxon>
        <taxon>Fungi</taxon>
        <taxon>Dikarya</taxon>
        <taxon>Ascomycota</taxon>
        <taxon>Pezizomycotina</taxon>
        <taxon>Sordariomycetes</taxon>
        <taxon>Hypocreomycetidae</taxon>
        <taxon>Hypocreales</taxon>
        <taxon>Clavicipitaceae</taxon>
        <taxon>Pochonia</taxon>
    </lineage>
</organism>
<evidence type="ECO:0000256" key="4">
    <source>
        <dbReference type="ARBA" id="ARBA00022989"/>
    </source>
</evidence>
<dbReference type="InterPro" id="IPR036259">
    <property type="entry name" value="MFS_trans_sf"/>
</dbReference>
<feature type="transmembrane region" description="Helical" evidence="6">
    <location>
        <begin position="61"/>
        <end position="81"/>
    </location>
</feature>
<dbReference type="PANTHER" id="PTHR23501">
    <property type="entry name" value="MAJOR FACILITATOR SUPERFAMILY"/>
    <property type="match status" value="1"/>
</dbReference>
<keyword evidence="9" id="KW-1185">Reference proteome</keyword>
<evidence type="ECO:0000256" key="5">
    <source>
        <dbReference type="ARBA" id="ARBA00023136"/>
    </source>
</evidence>
<feature type="transmembrane region" description="Helical" evidence="6">
    <location>
        <begin position="301"/>
        <end position="321"/>
    </location>
</feature>
<feature type="transmembrane region" description="Helical" evidence="6">
    <location>
        <begin position="484"/>
        <end position="503"/>
    </location>
</feature>
<dbReference type="InterPro" id="IPR020846">
    <property type="entry name" value="MFS_dom"/>
</dbReference>
<feature type="transmembrane region" description="Helical" evidence="6">
    <location>
        <begin position="260"/>
        <end position="281"/>
    </location>
</feature>
<dbReference type="OrthoDB" id="4161376at2759"/>
<dbReference type="PROSITE" id="PS00216">
    <property type="entry name" value="SUGAR_TRANSPORT_1"/>
    <property type="match status" value="1"/>
</dbReference>
<dbReference type="InterPro" id="IPR010573">
    <property type="entry name" value="MFS_Str1/Tri12-like"/>
</dbReference>
<evidence type="ECO:0000256" key="1">
    <source>
        <dbReference type="ARBA" id="ARBA00004141"/>
    </source>
</evidence>
<keyword evidence="5 6" id="KW-0472">Membrane</keyword>
<evidence type="ECO:0000256" key="2">
    <source>
        <dbReference type="ARBA" id="ARBA00022448"/>
    </source>
</evidence>
<dbReference type="RefSeq" id="XP_018140774.1">
    <property type="nucleotide sequence ID" value="XM_018287677.1"/>
</dbReference>
<dbReference type="InterPro" id="IPR005829">
    <property type="entry name" value="Sugar_transporter_CS"/>
</dbReference>
<name>A0A179FCH5_METCM</name>
<comment type="caution">
    <text evidence="8">The sequence shown here is derived from an EMBL/GenBank/DDBJ whole genome shotgun (WGS) entry which is preliminary data.</text>
</comment>
<keyword evidence="3 6" id="KW-0812">Transmembrane</keyword>
<feature type="transmembrane region" description="Helical" evidence="6">
    <location>
        <begin position="219"/>
        <end position="239"/>
    </location>
</feature>
<evidence type="ECO:0000256" key="6">
    <source>
        <dbReference type="SAM" id="Phobius"/>
    </source>
</evidence>
<dbReference type="GO" id="GO:0022857">
    <property type="term" value="F:transmembrane transporter activity"/>
    <property type="evidence" value="ECO:0007669"/>
    <property type="project" value="InterPro"/>
</dbReference>
<dbReference type="GeneID" id="28851671"/>
<gene>
    <name evidence="8" type="ORF">VFPPC_09081</name>
</gene>
<feature type="transmembrane region" description="Helical" evidence="6">
    <location>
        <begin position="189"/>
        <end position="213"/>
    </location>
</feature>
<evidence type="ECO:0000313" key="8">
    <source>
        <dbReference type="EMBL" id="OAQ63194.1"/>
    </source>
</evidence>
<dbReference type="KEGG" id="pchm:VFPPC_09081"/>
<accession>A0A179FCH5</accession>
<dbReference type="Proteomes" id="UP000078397">
    <property type="component" value="Unassembled WGS sequence"/>
</dbReference>
<dbReference type="AlphaFoldDB" id="A0A179FCH5"/>
<dbReference type="Gene3D" id="1.20.1250.20">
    <property type="entry name" value="MFS general substrate transporter like domains"/>
    <property type="match status" value="2"/>
</dbReference>
<comment type="subcellular location">
    <subcellularLocation>
        <location evidence="1">Membrane</location>
        <topology evidence="1">Multi-pass membrane protein</topology>
    </subcellularLocation>
</comment>
<dbReference type="PROSITE" id="PS50850">
    <property type="entry name" value="MFS"/>
    <property type="match status" value="1"/>
</dbReference>
<dbReference type="PANTHER" id="PTHR23501:SF109">
    <property type="entry name" value="MAJOR FACILITATOR SUPERFAMILY (MFS) PROFILE DOMAIN-CONTAINING PROTEIN-RELATED"/>
    <property type="match status" value="1"/>
</dbReference>
<feature type="domain" description="Major facilitator superfamily (MFS) profile" evidence="7">
    <location>
        <begin position="1"/>
        <end position="508"/>
    </location>
</feature>
<keyword evidence="4 6" id="KW-1133">Transmembrane helix</keyword>